<keyword evidence="2" id="KW-1185">Reference proteome</keyword>
<reference evidence="1 2" key="2">
    <citation type="submission" date="2018-11" db="EMBL/GenBank/DDBJ databases">
        <authorList>
            <consortium name="Pathogen Informatics"/>
        </authorList>
    </citation>
    <scope>NUCLEOTIDE SEQUENCE [LARGE SCALE GENOMIC DNA]</scope>
</reference>
<gene>
    <name evidence="1" type="ORF">BPAG_LOCUS5113</name>
</gene>
<dbReference type="EMBL" id="UZAD01003212">
    <property type="protein sequence ID" value="VDN86299.1"/>
    <property type="molecule type" value="Genomic_DNA"/>
</dbReference>
<accession>A0A0N4TAB2</accession>
<dbReference type="STRING" id="6280.A0A0N4TAB2"/>
<reference evidence="3" key="1">
    <citation type="submission" date="2017-02" db="UniProtKB">
        <authorList>
            <consortium name="WormBaseParasite"/>
        </authorList>
    </citation>
    <scope>IDENTIFICATION</scope>
</reference>
<evidence type="ECO:0000313" key="1">
    <source>
        <dbReference type="EMBL" id="VDN86299.1"/>
    </source>
</evidence>
<dbReference type="Proteomes" id="UP000278627">
    <property type="component" value="Unassembled WGS sequence"/>
</dbReference>
<sequence length="89" mass="10716">MIEKSIIDHDIIFVVEERKCMNHHKEKLAQIAQQIMRCDGDLHLDDERMIEKSIIDHDIIFVVEERKCMNHHKEKLAQIAQQISHQQRY</sequence>
<protein>
    <submittedName>
        <fullName evidence="3">YflT domain-containing protein</fullName>
    </submittedName>
</protein>
<evidence type="ECO:0000313" key="2">
    <source>
        <dbReference type="Proteomes" id="UP000278627"/>
    </source>
</evidence>
<dbReference type="WBParaSite" id="BPAG_0000514901-mRNA-1">
    <property type="protein sequence ID" value="BPAG_0000514901-mRNA-1"/>
    <property type="gene ID" value="BPAG_0000514901"/>
</dbReference>
<name>A0A0N4TAB2_BRUPA</name>
<dbReference type="AlphaFoldDB" id="A0A0N4TAB2"/>
<proteinExistence type="predicted"/>
<evidence type="ECO:0000313" key="3">
    <source>
        <dbReference type="WBParaSite" id="BPAG_0000514901-mRNA-1"/>
    </source>
</evidence>
<organism evidence="3">
    <name type="scientific">Brugia pahangi</name>
    <name type="common">Filarial nematode worm</name>
    <dbReference type="NCBI Taxonomy" id="6280"/>
    <lineage>
        <taxon>Eukaryota</taxon>
        <taxon>Metazoa</taxon>
        <taxon>Ecdysozoa</taxon>
        <taxon>Nematoda</taxon>
        <taxon>Chromadorea</taxon>
        <taxon>Rhabditida</taxon>
        <taxon>Spirurina</taxon>
        <taxon>Spiruromorpha</taxon>
        <taxon>Filarioidea</taxon>
        <taxon>Onchocercidae</taxon>
        <taxon>Brugia</taxon>
    </lineage>
</organism>